<comment type="caution">
    <text evidence="2">The sequence shown here is derived from an EMBL/GenBank/DDBJ whole genome shotgun (WGS) entry which is preliminary data.</text>
</comment>
<dbReference type="Proteomes" id="UP000603641">
    <property type="component" value="Unassembled WGS sequence"/>
</dbReference>
<feature type="region of interest" description="Disordered" evidence="1">
    <location>
        <begin position="141"/>
        <end position="184"/>
    </location>
</feature>
<sequence length="184" mass="20068">MTKTKKLIGGILSAAVTLSACSSREDIAVQDETTYTEDETYSTSYSEEPTYDEAVEEEIELDHLQSQYPDMDLEAMENYIEENGLEYQEDELITFLDDVYENGESTLDSNYYSNESSFPWWIFLLANTTKMKPAGKVNFTKSATTAPSTVKPATKPSTNVTASPSSTGSQSGSGFGSGSKSSGS</sequence>
<dbReference type="PROSITE" id="PS51257">
    <property type="entry name" value="PROKAR_LIPOPROTEIN"/>
    <property type="match status" value="1"/>
</dbReference>
<reference evidence="2 3" key="1">
    <citation type="submission" date="2020-08" db="EMBL/GenBank/DDBJ databases">
        <title>A Genomic Blueprint of the Chicken Gut Microbiome.</title>
        <authorList>
            <person name="Gilroy R."/>
            <person name="Ravi A."/>
            <person name="Getino M."/>
            <person name="Pursley I."/>
            <person name="Horton D.L."/>
            <person name="Alikhan N.-F."/>
            <person name="Baker D."/>
            <person name="Gharbi K."/>
            <person name="Hall N."/>
            <person name="Watson M."/>
            <person name="Adriaenssens E.M."/>
            <person name="Foster-Nyarko E."/>
            <person name="Jarju S."/>
            <person name="Secka A."/>
            <person name="Antonio M."/>
            <person name="Oren A."/>
            <person name="Chaudhuri R."/>
            <person name="La Ragione R.M."/>
            <person name="Hildebrand F."/>
            <person name="Pallen M.J."/>
        </authorList>
    </citation>
    <scope>NUCLEOTIDE SEQUENCE [LARGE SCALE GENOMIC DNA]</scope>
    <source>
        <strain evidence="2 3">Sa2CUA10</strain>
    </source>
</reference>
<proteinExistence type="predicted"/>
<keyword evidence="3" id="KW-1185">Reference proteome</keyword>
<dbReference type="RefSeq" id="WP_191754021.1">
    <property type="nucleotide sequence ID" value="NZ_JACSQM010000004.1"/>
</dbReference>
<evidence type="ECO:0000256" key="1">
    <source>
        <dbReference type="SAM" id="MobiDB-lite"/>
    </source>
</evidence>
<dbReference type="EMBL" id="JACSQM010000004">
    <property type="protein sequence ID" value="MBD7964763.1"/>
    <property type="molecule type" value="Genomic_DNA"/>
</dbReference>
<organism evidence="2 3">
    <name type="scientific">Fictibacillus norfolkensis</name>
    <dbReference type="NCBI Taxonomy" id="2762233"/>
    <lineage>
        <taxon>Bacteria</taxon>
        <taxon>Bacillati</taxon>
        <taxon>Bacillota</taxon>
        <taxon>Bacilli</taxon>
        <taxon>Bacillales</taxon>
        <taxon>Fictibacillaceae</taxon>
        <taxon>Fictibacillus</taxon>
    </lineage>
</organism>
<evidence type="ECO:0000313" key="3">
    <source>
        <dbReference type="Proteomes" id="UP000603641"/>
    </source>
</evidence>
<accession>A0ABR8SMQ2</accession>
<evidence type="ECO:0000313" key="2">
    <source>
        <dbReference type="EMBL" id="MBD7964763.1"/>
    </source>
</evidence>
<evidence type="ECO:0008006" key="4">
    <source>
        <dbReference type="Google" id="ProtNLM"/>
    </source>
</evidence>
<name>A0ABR8SMQ2_9BACL</name>
<protein>
    <recommendedName>
        <fullName evidence="4">Lipoprotein</fullName>
    </recommendedName>
</protein>
<gene>
    <name evidence="2" type="ORF">H9648_11930</name>
</gene>